<dbReference type="Proteomes" id="UP001567537">
    <property type="component" value="Unassembled WGS sequence"/>
</dbReference>
<dbReference type="EMBL" id="JAHWZY010000019">
    <property type="protein sequence ID" value="MEZ3180826.1"/>
    <property type="molecule type" value="Genomic_DNA"/>
</dbReference>
<comment type="caution">
    <text evidence="1">The sequence shown here is derived from an EMBL/GenBank/DDBJ whole genome shotgun (WGS) entry which is preliminary data.</text>
</comment>
<accession>A0ABV4J1M1</accession>
<evidence type="ECO:0000313" key="2">
    <source>
        <dbReference type="Proteomes" id="UP001567537"/>
    </source>
</evidence>
<proteinExistence type="predicted"/>
<keyword evidence="2" id="KW-1185">Reference proteome</keyword>
<name>A0ABV4J1M1_9ACTN</name>
<dbReference type="RefSeq" id="WP_371239772.1">
    <property type="nucleotide sequence ID" value="NZ_JAHWZY010000019.1"/>
</dbReference>
<reference evidence="1 2" key="1">
    <citation type="journal article" date="2021" name="Res Sq">
        <title>Streptomyces Pimoensis sp. nov., Isolated From the Taklimakan Desert in Xinjiang, China.</title>
        <authorList>
            <person name="Zhang P."/>
            <person name="Luo X."/>
            <person name="Luo X."/>
            <person name="Liu Z."/>
            <person name="Xia Z."/>
            <person name="Wan C."/>
            <person name="zhang L."/>
        </authorList>
    </citation>
    <scope>NUCLEOTIDE SEQUENCE [LARGE SCALE GENOMIC DNA]</scope>
    <source>
        <strain evidence="1 2">TRM75549</strain>
    </source>
</reference>
<gene>
    <name evidence="1" type="ORF">KYY02_19660</name>
</gene>
<evidence type="ECO:0000313" key="1">
    <source>
        <dbReference type="EMBL" id="MEZ3180826.1"/>
    </source>
</evidence>
<sequence length="93" mass="10062">MATLYAIYDDGSVGTIEYEEETPPPLSEPGRVVTEAEYLAAYDALQQQIRQRREAAAAADLAERRAAYDELVAAGISDAAARKLSGYTPPDPE</sequence>
<organism evidence="1 2">
    <name type="scientific">Streptomyces pimonensis</name>
    <dbReference type="NCBI Taxonomy" id="2860288"/>
    <lineage>
        <taxon>Bacteria</taxon>
        <taxon>Bacillati</taxon>
        <taxon>Actinomycetota</taxon>
        <taxon>Actinomycetes</taxon>
        <taxon>Kitasatosporales</taxon>
        <taxon>Streptomycetaceae</taxon>
        <taxon>Streptomyces</taxon>
    </lineage>
</organism>
<protein>
    <submittedName>
        <fullName evidence="1">Uncharacterized protein</fullName>
    </submittedName>
</protein>